<dbReference type="InterPro" id="IPR050256">
    <property type="entry name" value="Glycosyltransferase_2"/>
</dbReference>
<dbReference type="Gene3D" id="3.90.550.10">
    <property type="entry name" value="Spore Coat Polysaccharide Biosynthesis Protein SpsA, Chain A"/>
    <property type="match status" value="1"/>
</dbReference>
<evidence type="ECO:0000256" key="1">
    <source>
        <dbReference type="SAM" id="Phobius"/>
    </source>
</evidence>
<dbReference type="PANTHER" id="PTHR48090">
    <property type="entry name" value="UNDECAPRENYL-PHOSPHATE 4-DEOXY-4-FORMAMIDO-L-ARABINOSE TRANSFERASE-RELATED"/>
    <property type="match status" value="1"/>
</dbReference>
<organism evidence="3 4">
    <name type="scientific">[Clostridium] leptum</name>
    <dbReference type="NCBI Taxonomy" id="1535"/>
    <lineage>
        <taxon>Bacteria</taxon>
        <taxon>Bacillati</taxon>
        <taxon>Bacillota</taxon>
        <taxon>Clostridia</taxon>
        <taxon>Eubacteriales</taxon>
        <taxon>Oscillospiraceae</taxon>
        <taxon>Oscillospiraceae incertae sedis</taxon>
    </lineage>
</organism>
<gene>
    <name evidence="3" type="ORF">DWY99_03245</name>
</gene>
<sequence>MKTAVLIPCYNEAKTIGRVVADFKEKMPHADIYVYDNNSTDNTAELAEQAGAIVRYEHKQGKGNVVRTMFREVDADCYVMVDGDDTYPADFGPRLEQLVLSGKADMAVGDRLSSTYFTENKRPFHNFGNVLVRRMINFLFRAKLNDIMTGARAFSKDFVKSFPVISKGFEIETEMTIFALDNNFAIKEVPIAYQDRPQGSESKLNTYSDGLKVLKTIVNLFKDTKPLAFFSILSLILLLISFVFFLPILIQFVQTGIVDKFPTLIVISALTVIALLNFFCGVILSVLKKQHRQNFERQLTVLHELARLKQEDAH</sequence>
<dbReference type="AlphaFoldDB" id="A0A412AZH5"/>
<dbReference type="PANTHER" id="PTHR48090:SF7">
    <property type="entry name" value="RFBJ PROTEIN"/>
    <property type="match status" value="1"/>
</dbReference>
<dbReference type="EMBL" id="QRTC01000007">
    <property type="protein sequence ID" value="RGQ43295.1"/>
    <property type="molecule type" value="Genomic_DNA"/>
</dbReference>
<proteinExistence type="predicted"/>
<keyword evidence="1" id="KW-0472">Membrane</keyword>
<evidence type="ECO:0000313" key="3">
    <source>
        <dbReference type="EMBL" id="RGQ43295.1"/>
    </source>
</evidence>
<comment type="caution">
    <text evidence="3">The sequence shown here is derived from an EMBL/GenBank/DDBJ whole genome shotgun (WGS) entry which is preliminary data.</text>
</comment>
<evidence type="ECO:0000313" key="4">
    <source>
        <dbReference type="Proteomes" id="UP000284751"/>
    </source>
</evidence>
<feature type="transmembrane region" description="Helical" evidence="1">
    <location>
        <begin position="264"/>
        <end position="287"/>
    </location>
</feature>
<keyword evidence="3" id="KW-0808">Transferase</keyword>
<reference evidence="3 4" key="1">
    <citation type="submission" date="2018-08" db="EMBL/GenBank/DDBJ databases">
        <title>A genome reference for cultivated species of the human gut microbiota.</title>
        <authorList>
            <person name="Zou Y."/>
            <person name="Xue W."/>
            <person name="Luo G."/>
        </authorList>
    </citation>
    <scope>NUCLEOTIDE SEQUENCE [LARGE SCALE GENOMIC DNA]</scope>
    <source>
        <strain evidence="3 4">AF28-26</strain>
    </source>
</reference>
<dbReference type="InterPro" id="IPR001173">
    <property type="entry name" value="Glyco_trans_2-like"/>
</dbReference>
<protein>
    <submittedName>
        <fullName evidence="3">Glycosyltransferase</fullName>
    </submittedName>
</protein>
<keyword evidence="1" id="KW-0812">Transmembrane</keyword>
<dbReference type="CDD" id="cd04179">
    <property type="entry name" value="DPM_DPG-synthase_like"/>
    <property type="match status" value="1"/>
</dbReference>
<dbReference type="SUPFAM" id="SSF53448">
    <property type="entry name" value="Nucleotide-diphospho-sugar transferases"/>
    <property type="match status" value="1"/>
</dbReference>
<feature type="transmembrane region" description="Helical" evidence="1">
    <location>
        <begin position="227"/>
        <end position="252"/>
    </location>
</feature>
<dbReference type="GO" id="GO:0016740">
    <property type="term" value="F:transferase activity"/>
    <property type="evidence" value="ECO:0007669"/>
    <property type="project" value="UniProtKB-KW"/>
</dbReference>
<feature type="domain" description="Glycosyltransferase 2-like" evidence="2">
    <location>
        <begin position="5"/>
        <end position="159"/>
    </location>
</feature>
<name>A0A412AZH5_9FIRM</name>
<dbReference type="Proteomes" id="UP000284751">
    <property type="component" value="Unassembled WGS sequence"/>
</dbReference>
<accession>A0A412AZH5</accession>
<dbReference type="Pfam" id="PF00535">
    <property type="entry name" value="Glycos_transf_2"/>
    <property type="match status" value="1"/>
</dbReference>
<keyword evidence="1" id="KW-1133">Transmembrane helix</keyword>
<dbReference type="InterPro" id="IPR029044">
    <property type="entry name" value="Nucleotide-diphossugar_trans"/>
</dbReference>
<evidence type="ECO:0000259" key="2">
    <source>
        <dbReference type="Pfam" id="PF00535"/>
    </source>
</evidence>